<protein>
    <submittedName>
        <fullName evidence="2">Uncharacterized protein</fullName>
    </submittedName>
</protein>
<dbReference type="EMBL" id="CP047121">
    <property type="protein sequence ID" value="QHB51838.1"/>
    <property type="molecule type" value="Genomic_DNA"/>
</dbReference>
<dbReference type="RefSeq" id="WP_003553494.1">
    <property type="nucleotide sequence ID" value="NZ_CABKOL010000102.1"/>
</dbReference>
<accession>A0A6P1E559</accession>
<reference evidence="2 3" key="1">
    <citation type="submission" date="2019-12" db="EMBL/GenBank/DDBJ databases">
        <title>Lactobacillus hilgardii FLUB.</title>
        <authorList>
            <person name="Gustaw K."/>
        </authorList>
    </citation>
    <scope>NUCLEOTIDE SEQUENCE [LARGE SCALE GENOMIC DNA]</scope>
    <source>
        <strain evidence="2 3">FLUB</strain>
    </source>
</reference>
<dbReference type="SMR" id="A0A6P1E559"/>
<keyword evidence="1" id="KW-0175">Coiled coil</keyword>
<organism evidence="2 3">
    <name type="scientific">Lentilactobacillus hilgardii</name>
    <name type="common">Lactobacillus hilgardii</name>
    <dbReference type="NCBI Taxonomy" id="1588"/>
    <lineage>
        <taxon>Bacteria</taxon>
        <taxon>Bacillati</taxon>
        <taxon>Bacillota</taxon>
        <taxon>Bacilli</taxon>
        <taxon>Lactobacillales</taxon>
        <taxon>Lactobacillaceae</taxon>
        <taxon>Lentilactobacillus</taxon>
    </lineage>
</organism>
<sequence length="422" mass="49096">MVKRETDRDVIAELADNNLITGTTAGDYLVRKQRGGLQGKKDTALHAWEKFAHKGSRVNLALVNQLTLIFKNGEKLVFDSKDVSFLILEKDLDNPTLLTGFVLVLNRELSVQANHYFVGGRDAFEHLKKVQDVIDIELTDSQNNTSRHIVHWSPISDPLVENVNQRFVDIDDALFLYTVSKQRYSMVDAVKAALYTENFNAIIKEFRSKRPESSLTDSRHEFTVQLEEMLQAVSTDQSQVQRRLEDELLVGKVHTDSDQTFFDHWEPVLYHLKSKEKFLGIDLLSYDVLMMMNVVIPEGDFWKGFTWLLWEISRYGIKTEERQKAIDNAKQKLQEQTDQISEFTKSTQRMRDFISWYVNNHLSDPTLPDFVEKYWPLTKGRKEKFWNNGGHAFVMEQNPKLLNEFMANFGADYYQFKDVDTD</sequence>
<proteinExistence type="predicted"/>
<dbReference type="AlphaFoldDB" id="A0A6P1E559"/>
<gene>
    <name evidence="2" type="ORF">GQR93_06395</name>
</gene>
<evidence type="ECO:0000313" key="3">
    <source>
        <dbReference type="Proteomes" id="UP000465035"/>
    </source>
</evidence>
<dbReference type="Proteomes" id="UP000465035">
    <property type="component" value="Chromosome"/>
</dbReference>
<feature type="coiled-coil region" evidence="1">
    <location>
        <begin position="319"/>
        <end position="346"/>
    </location>
</feature>
<name>A0A6P1E559_LENHI</name>
<dbReference type="GeneID" id="69057984"/>
<evidence type="ECO:0000313" key="2">
    <source>
        <dbReference type="EMBL" id="QHB51838.1"/>
    </source>
</evidence>
<evidence type="ECO:0000256" key="1">
    <source>
        <dbReference type="SAM" id="Coils"/>
    </source>
</evidence>